<sequence length="322" mass="36547">MVPLQETIQTNQTMISEFILQGFPGSAELQKYMFAPVLFMYILTVVGNILIIFIIICDHHLHNPMYFFLGNFSFLEIFYVTTLSPKMLANFLAERRTVCFYCCITQAFFHFLLGATEFCLLASMSLDRYIAICKPLHYTTIMSSRMCLWLALGSWLGGFFTVIVQTILLCQLPFCGPNLINHFYCDVTPLLSLACTDTHLLEQMVLVGSALLLFSSFLFTVISYILIISTILRIPSSLGQQKAFSTCAAHLTVVSIQYGTVMFMYVKPRANSSLEINKVVSVLNTVITPLLNPFIYTLRNKDVKEALRRATNFKTRKDNQLS</sequence>
<dbReference type="InterPro" id="IPR000725">
    <property type="entry name" value="Olfact_rcpt"/>
</dbReference>
<proteinExistence type="inferred from homology"/>
<feature type="transmembrane region" description="Helical" evidence="12">
    <location>
        <begin position="210"/>
        <end position="232"/>
    </location>
</feature>
<feature type="transmembrane region" description="Helical" evidence="12">
    <location>
        <begin position="104"/>
        <end position="126"/>
    </location>
</feature>
<dbReference type="GO" id="GO:0004930">
    <property type="term" value="F:G protein-coupled receptor activity"/>
    <property type="evidence" value="ECO:0007669"/>
    <property type="project" value="UniProtKB-KW"/>
</dbReference>
<keyword evidence="3 12" id="KW-0716">Sensory transduction</keyword>
<comment type="similarity">
    <text evidence="11">Belongs to the G-protein coupled receptor 1 family.</text>
</comment>
<reference evidence="14" key="2">
    <citation type="submission" date="2025-09" db="UniProtKB">
        <authorList>
            <consortium name="Ensembl"/>
        </authorList>
    </citation>
    <scope>IDENTIFICATION</scope>
</reference>
<keyword evidence="15" id="KW-1185">Reference proteome</keyword>
<evidence type="ECO:0000256" key="2">
    <source>
        <dbReference type="ARBA" id="ARBA00022475"/>
    </source>
</evidence>
<evidence type="ECO:0000256" key="7">
    <source>
        <dbReference type="ARBA" id="ARBA00023040"/>
    </source>
</evidence>
<feature type="domain" description="G-protein coupled receptors family 1 profile" evidence="13">
    <location>
        <begin position="47"/>
        <end position="296"/>
    </location>
</feature>
<evidence type="ECO:0000256" key="4">
    <source>
        <dbReference type="ARBA" id="ARBA00022692"/>
    </source>
</evidence>
<evidence type="ECO:0000313" key="14">
    <source>
        <dbReference type="Ensembl" id="ENSVKKP00000004621.1"/>
    </source>
</evidence>
<keyword evidence="5 12" id="KW-0552">Olfaction</keyword>
<comment type="subcellular location">
    <subcellularLocation>
        <location evidence="1 12">Cell membrane</location>
        <topology evidence="1 12">Multi-pass membrane protein</topology>
    </subcellularLocation>
</comment>
<dbReference type="Ensembl" id="ENSVKKT00000004750.1">
    <property type="protein sequence ID" value="ENSVKKP00000004621.1"/>
    <property type="gene ID" value="ENSVKKG00000003450.1"/>
</dbReference>
<evidence type="ECO:0000256" key="12">
    <source>
        <dbReference type="RuleBase" id="RU363047"/>
    </source>
</evidence>
<feature type="transmembrane region" description="Helical" evidence="12">
    <location>
        <begin position="147"/>
        <end position="174"/>
    </location>
</feature>
<dbReference type="GO" id="GO:0005886">
    <property type="term" value="C:plasma membrane"/>
    <property type="evidence" value="ECO:0007669"/>
    <property type="project" value="UniProtKB-SubCell"/>
</dbReference>
<keyword evidence="2 12" id="KW-1003">Cell membrane</keyword>
<dbReference type="CDD" id="cd15912">
    <property type="entry name" value="7tmA_OR6C-like"/>
    <property type="match status" value="1"/>
</dbReference>
<dbReference type="PRINTS" id="PR00237">
    <property type="entry name" value="GPCRRHODOPSN"/>
</dbReference>
<dbReference type="Pfam" id="PF13853">
    <property type="entry name" value="7tm_4"/>
    <property type="match status" value="1"/>
</dbReference>
<dbReference type="PROSITE" id="PS50262">
    <property type="entry name" value="G_PROTEIN_RECEP_F1_2"/>
    <property type="match status" value="1"/>
</dbReference>
<feature type="transmembrane region" description="Helical" evidence="12">
    <location>
        <begin position="33"/>
        <end position="57"/>
    </location>
</feature>
<evidence type="ECO:0000256" key="8">
    <source>
        <dbReference type="ARBA" id="ARBA00023136"/>
    </source>
</evidence>
<keyword evidence="8 12" id="KW-0472">Membrane</keyword>
<feature type="transmembrane region" description="Helical" evidence="12">
    <location>
        <begin position="244"/>
        <end position="266"/>
    </location>
</feature>
<keyword evidence="6 12" id="KW-1133">Transmembrane helix</keyword>
<dbReference type="InterPro" id="IPR017452">
    <property type="entry name" value="GPCR_Rhodpsn_7TM"/>
</dbReference>
<protein>
    <recommendedName>
        <fullName evidence="12">Olfactory receptor</fullName>
    </recommendedName>
</protein>
<accession>A0A8D2J085</accession>
<evidence type="ECO:0000256" key="5">
    <source>
        <dbReference type="ARBA" id="ARBA00022725"/>
    </source>
</evidence>
<evidence type="ECO:0000256" key="3">
    <source>
        <dbReference type="ARBA" id="ARBA00022606"/>
    </source>
</evidence>
<dbReference type="PANTHER" id="PTHR26454:SF30">
    <property type="entry name" value="OLFACTORY RECEPTOR 6X1"/>
    <property type="match status" value="1"/>
</dbReference>
<evidence type="ECO:0000256" key="1">
    <source>
        <dbReference type="ARBA" id="ARBA00004651"/>
    </source>
</evidence>
<evidence type="ECO:0000313" key="15">
    <source>
        <dbReference type="Proteomes" id="UP000694545"/>
    </source>
</evidence>
<name>A0A8D2J085_VARKO</name>
<evidence type="ECO:0000256" key="10">
    <source>
        <dbReference type="ARBA" id="ARBA00023224"/>
    </source>
</evidence>
<dbReference type="PRINTS" id="PR00245">
    <property type="entry name" value="OLFACTORYR"/>
</dbReference>
<dbReference type="GO" id="GO:0004984">
    <property type="term" value="F:olfactory receptor activity"/>
    <property type="evidence" value="ECO:0007669"/>
    <property type="project" value="InterPro"/>
</dbReference>
<keyword evidence="9 11" id="KW-0675">Receptor</keyword>
<dbReference type="PROSITE" id="PS00237">
    <property type="entry name" value="G_PROTEIN_RECEP_F1_1"/>
    <property type="match status" value="1"/>
</dbReference>
<evidence type="ECO:0000256" key="11">
    <source>
        <dbReference type="RuleBase" id="RU000688"/>
    </source>
</evidence>
<feature type="transmembrane region" description="Helical" evidence="12">
    <location>
        <begin position="64"/>
        <end position="84"/>
    </location>
</feature>
<evidence type="ECO:0000256" key="6">
    <source>
        <dbReference type="ARBA" id="ARBA00022989"/>
    </source>
</evidence>
<dbReference type="Proteomes" id="UP000694545">
    <property type="component" value="Unplaced"/>
</dbReference>
<dbReference type="PANTHER" id="PTHR26454">
    <property type="entry name" value="OLFACTORY RECEPTOR"/>
    <property type="match status" value="1"/>
</dbReference>
<keyword evidence="4 11" id="KW-0812">Transmembrane</keyword>
<keyword evidence="10 11" id="KW-0807">Transducer</keyword>
<reference evidence="14" key="1">
    <citation type="submission" date="2025-08" db="UniProtKB">
        <authorList>
            <consortium name="Ensembl"/>
        </authorList>
    </citation>
    <scope>IDENTIFICATION</scope>
</reference>
<evidence type="ECO:0000256" key="9">
    <source>
        <dbReference type="ARBA" id="ARBA00023170"/>
    </source>
</evidence>
<evidence type="ECO:0000259" key="13">
    <source>
        <dbReference type="PROSITE" id="PS50262"/>
    </source>
</evidence>
<dbReference type="InterPro" id="IPR000276">
    <property type="entry name" value="GPCR_Rhodpsn"/>
</dbReference>
<dbReference type="SUPFAM" id="SSF81321">
    <property type="entry name" value="Family A G protein-coupled receptor-like"/>
    <property type="match status" value="1"/>
</dbReference>
<organism evidence="14 15">
    <name type="scientific">Varanus komodoensis</name>
    <name type="common">Komodo dragon</name>
    <dbReference type="NCBI Taxonomy" id="61221"/>
    <lineage>
        <taxon>Eukaryota</taxon>
        <taxon>Metazoa</taxon>
        <taxon>Chordata</taxon>
        <taxon>Craniata</taxon>
        <taxon>Vertebrata</taxon>
        <taxon>Euteleostomi</taxon>
        <taxon>Lepidosauria</taxon>
        <taxon>Squamata</taxon>
        <taxon>Bifurcata</taxon>
        <taxon>Unidentata</taxon>
        <taxon>Episquamata</taxon>
        <taxon>Toxicofera</taxon>
        <taxon>Anguimorpha</taxon>
        <taxon>Paleoanguimorpha</taxon>
        <taxon>Varanoidea</taxon>
        <taxon>Varanidae</taxon>
        <taxon>Varanus</taxon>
    </lineage>
</organism>
<dbReference type="InterPro" id="IPR047132">
    <property type="entry name" value="Olfact_rcpt_6C-like"/>
</dbReference>
<feature type="transmembrane region" description="Helical" evidence="12">
    <location>
        <begin position="278"/>
        <end position="298"/>
    </location>
</feature>
<dbReference type="Gene3D" id="1.20.1070.10">
    <property type="entry name" value="Rhodopsin 7-helix transmembrane proteins"/>
    <property type="match status" value="1"/>
</dbReference>
<dbReference type="FunFam" id="1.20.1070.10:FF:000001">
    <property type="entry name" value="Olfactory receptor"/>
    <property type="match status" value="1"/>
</dbReference>
<gene>
    <name evidence="14" type="primary">LOC123021498</name>
</gene>
<keyword evidence="7 11" id="KW-0297">G-protein coupled receptor</keyword>
<dbReference type="AlphaFoldDB" id="A0A8D2J085"/>
<dbReference type="OMA" id="CCITQAF"/>